<protein>
    <submittedName>
        <fullName evidence="2">Putative enzyme related to lactoylglutathione lyase</fullName>
    </submittedName>
</protein>
<keyword evidence="2" id="KW-0456">Lyase</keyword>
<accession>A0A0M6YAE6</accession>
<reference evidence="3" key="1">
    <citation type="submission" date="2015-07" db="EMBL/GenBank/DDBJ databases">
        <authorList>
            <person name="Rodrigo-Torres Lidia"/>
            <person name="Arahal R.David."/>
        </authorList>
    </citation>
    <scope>NUCLEOTIDE SEQUENCE [LARGE SCALE GENOMIC DNA]</scope>
    <source>
        <strain evidence="3">CECT 4801</strain>
    </source>
</reference>
<organism evidence="2 3">
    <name type="scientific">Roseibium aggregatum</name>
    <dbReference type="NCBI Taxonomy" id="187304"/>
    <lineage>
        <taxon>Bacteria</taxon>
        <taxon>Pseudomonadati</taxon>
        <taxon>Pseudomonadota</taxon>
        <taxon>Alphaproteobacteria</taxon>
        <taxon>Hyphomicrobiales</taxon>
        <taxon>Stappiaceae</taxon>
        <taxon>Roseibium</taxon>
    </lineage>
</organism>
<evidence type="ECO:0000313" key="2">
    <source>
        <dbReference type="EMBL" id="CTQ46658.1"/>
    </source>
</evidence>
<dbReference type="OrthoDB" id="9792626at2"/>
<evidence type="ECO:0000259" key="1">
    <source>
        <dbReference type="PROSITE" id="PS51819"/>
    </source>
</evidence>
<dbReference type="InterPro" id="IPR029068">
    <property type="entry name" value="Glyas_Bleomycin-R_OHBP_Dase"/>
</dbReference>
<dbReference type="Pfam" id="PF00903">
    <property type="entry name" value="Glyoxalase"/>
    <property type="match status" value="1"/>
</dbReference>
<gene>
    <name evidence="2" type="ORF">LAL4801_05117</name>
</gene>
<proteinExistence type="predicted"/>
<dbReference type="PROSITE" id="PS51819">
    <property type="entry name" value="VOC"/>
    <property type="match status" value="1"/>
</dbReference>
<dbReference type="EMBL" id="CXST01000004">
    <property type="protein sequence ID" value="CTQ46658.1"/>
    <property type="molecule type" value="Genomic_DNA"/>
</dbReference>
<name>A0A0M6YAE6_9HYPH</name>
<sequence length="133" mass="14722">MTSSLKRPAAPELQITFLYFHDVPRAQEFYERVLGARLAIDQGWSKIYALAGAAHVGLVDESRGAKRASEHKPVQLCLRVPDVDAWHAWASAQNVSNLTAPRDSAQLGIRAFVFDDPEGYQIEIQSVLETTTA</sequence>
<dbReference type="InterPro" id="IPR037523">
    <property type="entry name" value="VOC_core"/>
</dbReference>
<dbReference type="Proteomes" id="UP000048926">
    <property type="component" value="Unassembled WGS sequence"/>
</dbReference>
<dbReference type="RefSeq" id="WP_055660655.1">
    <property type="nucleotide sequence ID" value="NZ_CXST01000004.1"/>
</dbReference>
<dbReference type="CDD" id="cd06587">
    <property type="entry name" value="VOC"/>
    <property type="match status" value="1"/>
</dbReference>
<feature type="domain" description="VOC" evidence="1">
    <location>
        <begin position="11"/>
        <end position="127"/>
    </location>
</feature>
<dbReference type="Gene3D" id="3.10.180.10">
    <property type="entry name" value="2,3-Dihydroxybiphenyl 1,2-Dioxygenase, domain 1"/>
    <property type="match status" value="1"/>
</dbReference>
<dbReference type="GO" id="GO:0016829">
    <property type="term" value="F:lyase activity"/>
    <property type="evidence" value="ECO:0007669"/>
    <property type="project" value="UniProtKB-KW"/>
</dbReference>
<dbReference type="AlphaFoldDB" id="A0A0M6YAE6"/>
<dbReference type="SUPFAM" id="SSF54593">
    <property type="entry name" value="Glyoxalase/Bleomycin resistance protein/Dihydroxybiphenyl dioxygenase"/>
    <property type="match status" value="1"/>
</dbReference>
<keyword evidence="3" id="KW-1185">Reference proteome</keyword>
<evidence type="ECO:0000313" key="3">
    <source>
        <dbReference type="Proteomes" id="UP000048926"/>
    </source>
</evidence>
<dbReference type="InterPro" id="IPR004360">
    <property type="entry name" value="Glyas_Fos-R_dOase_dom"/>
</dbReference>